<dbReference type="PANTHER" id="PTHR45649">
    <property type="entry name" value="AMINO-ACID PERMEASE BAT1"/>
    <property type="match status" value="1"/>
</dbReference>
<name>A0ABR0LFR5_9PEZI</name>
<sequence length="559" mass="61732">MDEKRPTGVLTSANDADSGEGQVYMSKDEAHLASLGYKQEFYRHLGLFESWAATFSSMNFISGIPVLFGWIMYTGGPTPAFANWTMVGGLSTIVSLSMAEIAAAMPVAGGIYYWSYRLGGDEWGPFLSWMTAWWNWMGWICVVPGVQQGSTNFLLGAIEIAYPDATIVSQGWFAWLLTAIGMFFAMAPNIISQRVLRLYFRFATFIFFTLFLLFWIWFPVQTAMTGQFQSRAGVFNHFYNGINGGETQQASDAYTWIIGILFGAWVFYGYDASAHLAEETHDASVVVAKGMWISTLTAWVLSVPTLIIILFCIQDFDGIISATYSNNWAEYLVQTIGSKGAVAILSILWIDSTCAAASCFMSAQRVTFAISRDGVLPFSKYFRKLSKNKIPVNAAFLVCGLSIAITCAVIGSSVAFSAIATIATNFSYLIPIVARHTVGRKSFTPAEWNLGLYSLPLGIVAGIYILFLFVVLLLPQLYPVTAVSSQIRPGGYRIVLTRQTTLNYAPICIGIVTIVSLVGWILPFGLGGRYWFKGPKKTIEMDESRQAVSKQQEEPIHLQ</sequence>
<comment type="caution">
    <text evidence="7">The sequence shown here is derived from an EMBL/GenBank/DDBJ whole genome shotgun (WGS) entry which is preliminary data.</text>
</comment>
<feature type="transmembrane region" description="Helical" evidence="6">
    <location>
        <begin position="93"/>
        <end position="114"/>
    </location>
</feature>
<keyword evidence="8" id="KW-1185">Reference proteome</keyword>
<evidence type="ECO:0000256" key="5">
    <source>
        <dbReference type="ARBA" id="ARBA00023136"/>
    </source>
</evidence>
<keyword evidence="2" id="KW-0813">Transport</keyword>
<feature type="transmembrane region" description="Helical" evidence="6">
    <location>
        <begin position="51"/>
        <end position="73"/>
    </location>
</feature>
<proteinExistence type="predicted"/>
<dbReference type="Proteomes" id="UP001308179">
    <property type="component" value="Unassembled WGS sequence"/>
</dbReference>
<feature type="transmembrane region" description="Helical" evidence="6">
    <location>
        <begin position="172"/>
        <end position="191"/>
    </location>
</feature>
<evidence type="ECO:0008006" key="9">
    <source>
        <dbReference type="Google" id="ProtNLM"/>
    </source>
</evidence>
<dbReference type="InterPro" id="IPR004840">
    <property type="entry name" value="Amino_acid_permease_CS"/>
</dbReference>
<feature type="transmembrane region" description="Helical" evidence="6">
    <location>
        <begin position="417"/>
        <end position="438"/>
    </location>
</feature>
<feature type="transmembrane region" description="Helical" evidence="6">
    <location>
        <begin position="390"/>
        <end position="411"/>
    </location>
</feature>
<keyword evidence="3 6" id="KW-0812">Transmembrane</keyword>
<dbReference type="PROSITE" id="PS00218">
    <property type="entry name" value="AMINO_ACID_PERMEASE_1"/>
    <property type="match status" value="1"/>
</dbReference>
<accession>A0ABR0LFR5</accession>
<dbReference type="Pfam" id="PF13520">
    <property type="entry name" value="AA_permease_2"/>
    <property type="match status" value="1"/>
</dbReference>
<reference evidence="7 8" key="1">
    <citation type="submission" date="2023-08" db="EMBL/GenBank/DDBJ databases">
        <title>Black Yeasts Isolated from many extreme environments.</title>
        <authorList>
            <person name="Coleine C."/>
            <person name="Stajich J.E."/>
            <person name="Selbmann L."/>
        </authorList>
    </citation>
    <scope>NUCLEOTIDE SEQUENCE [LARGE SCALE GENOMIC DNA]</scope>
    <source>
        <strain evidence="7 8">CCFEE 5386</strain>
    </source>
</reference>
<feature type="transmembrane region" description="Helical" evidence="6">
    <location>
        <begin position="450"/>
        <end position="474"/>
    </location>
</feature>
<gene>
    <name evidence="7" type="ORF">LTR32_000504</name>
</gene>
<organism evidence="7 8">
    <name type="scientific">Rachicladosporium monterosium</name>
    <dbReference type="NCBI Taxonomy" id="1507873"/>
    <lineage>
        <taxon>Eukaryota</taxon>
        <taxon>Fungi</taxon>
        <taxon>Dikarya</taxon>
        <taxon>Ascomycota</taxon>
        <taxon>Pezizomycotina</taxon>
        <taxon>Dothideomycetes</taxon>
        <taxon>Dothideomycetidae</taxon>
        <taxon>Cladosporiales</taxon>
        <taxon>Cladosporiaceae</taxon>
        <taxon>Rachicladosporium</taxon>
    </lineage>
</organism>
<dbReference type="PIRSF" id="PIRSF006060">
    <property type="entry name" value="AA_transporter"/>
    <property type="match status" value="1"/>
</dbReference>
<feature type="transmembrane region" description="Helical" evidence="6">
    <location>
        <begin position="126"/>
        <end position="146"/>
    </location>
</feature>
<keyword evidence="5 6" id="KW-0472">Membrane</keyword>
<evidence type="ECO:0000313" key="7">
    <source>
        <dbReference type="EMBL" id="KAK5148117.1"/>
    </source>
</evidence>
<evidence type="ECO:0000256" key="6">
    <source>
        <dbReference type="SAM" id="Phobius"/>
    </source>
</evidence>
<dbReference type="Gene3D" id="1.20.1740.10">
    <property type="entry name" value="Amino acid/polyamine transporter I"/>
    <property type="match status" value="1"/>
</dbReference>
<comment type="subcellular location">
    <subcellularLocation>
        <location evidence="1">Membrane</location>
        <topology evidence="1">Multi-pass membrane protein</topology>
    </subcellularLocation>
</comment>
<evidence type="ECO:0000256" key="2">
    <source>
        <dbReference type="ARBA" id="ARBA00022448"/>
    </source>
</evidence>
<feature type="transmembrane region" description="Helical" evidence="6">
    <location>
        <begin position="198"/>
        <end position="218"/>
    </location>
</feature>
<dbReference type="EMBL" id="JAVRRR010000014">
    <property type="protein sequence ID" value="KAK5148117.1"/>
    <property type="molecule type" value="Genomic_DNA"/>
</dbReference>
<evidence type="ECO:0000256" key="4">
    <source>
        <dbReference type="ARBA" id="ARBA00022989"/>
    </source>
</evidence>
<evidence type="ECO:0000256" key="1">
    <source>
        <dbReference type="ARBA" id="ARBA00004141"/>
    </source>
</evidence>
<keyword evidence="4 6" id="KW-1133">Transmembrane helix</keyword>
<feature type="transmembrane region" description="Helical" evidence="6">
    <location>
        <begin position="291"/>
        <end position="311"/>
    </location>
</feature>
<feature type="transmembrane region" description="Helical" evidence="6">
    <location>
        <begin position="331"/>
        <end position="350"/>
    </location>
</feature>
<feature type="transmembrane region" description="Helical" evidence="6">
    <location>
        <begin position="253"/>
        <end position="270"/>
    </location>
</feature>
<dbReference type="InterPro" id="IPR002293">
    <property type="entry name" value="AA/rel_permease1"/>
</dbReference>
<evidence type="ECO:0000256" key="3">
    <source>
        <dbReference type="ARBA" id="ARBA00022692"/>
    </source>
</evidence>
<evidence type="ECO:0000313" key="8">
    <source>
        <dbReference type="Proteomes" id="UP001308179"/>
    </source>
</evidence>
<protein>
    <recommendedName>
        <fullName evidence="9">Amino acid or gaba permease</fullName>
    </recommendedName>
</protein>
<dbReference type="PANTHER" id="PTHR45649:SF13">
    <property type="entry name" value="THIAMINE TRANSPORTER THI9"/>
    <property type="match status" value="1"/>
</dbReference>
<feature type="transmembrane region" description="Helical" evidence="6">
    <location>
        <begin position="504"/>
        <end position="527"/>
    </location>
</feature>